<evidence type="ECO:0000256" key="1">
    <source>
        <dbReference type="SAM" id="MobiDB-lite"/>
    </source>
</evidence>
<evidence type="ECO:0000313" key="3">
    <source>
        <dbReference type="EMBL" id="OKP10804.1"/>
    </source>
</evidence>
<dbReference type="AlphaFoldDB" id="A0A1Q5UEA5"/>
<keyword evidence="2" id="KW-0732">Signal</keyword>
<keyword evidence="4" id="KW-1185">Reference proteome</keyword>
<name>A0A1Q5UEA5_9EURO</name>
<feature type="signal peptide" evidence="2">
    <location>
        <begin position="1"/>
        <end position="22"/>
    </location>
</feature>
<feature type="compositionally biased region" description="Low complexity" evidence="1">
    <location>
        <begin position="337"/>
        <end position="356"/>
    </location>
</feature>
<accession>A0A1Q5UEA5</accession>
<comment type="caution">
    <text evidence="3">The sequence shown here is derived from an EMBL/GenBank/DDBJ whole genome shotgun (WGS) entry which is preliminary data.</text>
</comment>
<evidence type="ECO:0008006" key="5">
    <source>
        <dbReference type="Google" id="ProtNLM"/>
    </source>
</evidence>
<feature type="region of interest" description="Disordered" evidence="1">
    <location>
        <begin position="337"/>
        <end position="357"/>
    </location>
</feature>
<sequence length="378" mass="39299">MPDRSRAFAFFGAFLLPVAVEAENPFSSGTATAAVSTNAWVIPLTGPTATGAPWGINISQSGGKPTKVPVVLGAIETSTSTSTAIAVDAIAPVGASNEQLVIVPGASGIQLSNSTSLSVQSGGPSSQNVTLPITPFSLNLGYGNSWNGSFVLGGYFDKNRIFSEKWTPTQGTSSGNVTLLVTGKQSVGTVSLRKFIFQGDVAGDQGSKITPSTPFGNSKAGDVDPNHDATLDFNLNTIMLPSKEYCGANISITLNPGVAGDNTYSELQIPIPAELTNSDQCTTTNSGRVVLGRPFFQAAMIYVDDSGDIYFNAANRWGFPVSLDTFNKDAMLSVPSQPATATQSATPTPTKSSSATLNDLPSPMWMALMAVSALFFNA</sequence>
<evidence type="ECO:0000313" key="4">
    <source>
        <dbReference type="Proteomes" id="UP000186955"/>
    </source>
</evidence>
<proteinExistence type="predicted"/>
<dbReference type="OrthoDB" id="4524137at2759"/>
<gene>
    <name evidence="3" type="ORF">PENSUB_3624</name>
</gene>
<feature type="chain" id="PRO_5013044414" description="Peptidase A1 domain-containing protein" evidence="2">
    <location>
        <begin position="23"/>
        <end position="378"/>
    </location>
</feature>
<protein>
    <recommendedName>
        <fullName evidence="5">Peptidase A1 domain-containing protein</fullName>
    </recommendedName>
</protein>
<dbReference type="Proteomes" id="UP000186955">
    <property type="component" value="Unassembled WGS sequence"/>
</dbReference>
<reference evidence="3 4" key="1">
    <citation type="submission" date="2016-10" db="EMBL/GenBank/DDBJ databases">
        <title>Genome sequence of the ascomycete fungus Penicillium subrubescens.</title>
        <authorList>
            <person name="De Vries R.P."/>
            <person name="Peng M."/>
            <person name="Dilokpimol A."/>
            <person name="Hilden K."/>
            <person name="Makela M.R."/>
            <person name="Grigoriev I."/>
            <person name="Riley R."/>
            <person name="Granchi Z."/>
        </authorList>
    </citation>
    <scope>NUCLEOTIDE SEQUENCE [LARGE SCALE GENOMIC DNA]</scope>
    <source>
        <strain evidence="3 4">CBS 132785</strain>
    </source>
</reference>
<evidence type="ECO:0000256" key="2">
    <source>
        <dbReference type="SAM" id="SignalP"/>
    </source>
</evidence>
<dbReference type="EMBL" id="MNBE01000310">
    <property type="protein sequence ID" value="OKP10804.1"/>
    <property type="molecule type" value="Genomic_DNA"/>
</dbReference>
<organism evidence="3 4">
    <name type="scientific">Penicillium subrubescens</name>
    <dbReference type="NCBI Taxonomy" id="1316194"/>
    <lineage>
        <taxon>Eukaryota</taxon>
        <taxon>Fungi</taxon>
        <taxon>Dikarya</taxon>
        <taxon>Ascomycota</taxon>
        <taxon>Pezizomycotina</taxon>
        <taxon>Eurotiomycetes</taxon>
        <taxon>Eurotiomycetidae</taxon>
        <taxon>Eurotiales</taxon>
        <taxon>Aspergillaceae</taxon>
        <taxon>Penicillium</taxon>
    </lineage>
</organism>